<keyword evidence="5" id="KW-0997">Cell inner membrane</keyword>
<dbReference type="Pfam" id="PF03544">
    <property type="entry name" value="TonB_C"/>
    <property type="match status" value="2"/>
</dbReference>
<dbReference type="PANTHER" id="PTHR33446">
    <property type="entry name" value="PROTEIN TONB-RELATED"/>
    <property type="match status" value="1"/>
</dbReference>
<dbReference type="Gene3D" id="2.60.40.1120">
    <property type="entry name" value="Carboxypeptidase-like, regulatory domain"/>
    <property type="match status" value="1"/>
</dbReference>
<evidence type="ECO:0000256" key="4">
    <source>
        <dbReference type="ARBA" id="ARBA00022475"/>
    </source>
</evidence>
<proteinExistence type="inferred from homology"/>
<protein>
    <submittedName>
        <fullName evidence="13">M56 family metallopeptidase</fullName>
    </submittedName>
</protein>
<dbReference type="PROSITE" id="PS52015">
    <property type="entry name" value="TONB_CTD"/>
    <property type="match status" value="2"/>
</dbReference>
<dbReference type="Gene3D" id="3.30.1150.10">
    <property type="match status" value="2"/>
</dbReference>
<dbReference type="PANTHER" id="PTHR33446:SF2">
    <property type="entry name" value="PROTEIN TONB"/>
    <property type="match status" value="1"/>
</dbReference>
<evidence type="ECO:0000256" key="6">
    <source>
        <dbReference type="ARBA" id="ARBA00022692"/>
    </source>
</evidence>
<evidence type="ECO:0000256" key="11">
    <source>
        <dbReference type="SAM" id="Phobius"/>
    </source>
</evidence>
<evidence type="ECO:0000256" key="8">
    <source>
        <dbReference type="ARBA" id="ARBA00022989"/>
    </source>
</evidence>
<feature type="compositionally biased region" description="Basic and acidic residues" evidence="10">
    <location>
        <begin position="566"/>
        <end position="575"/>
    </location>
</feature>
<evidence type="ECO:0000313" key="14">
    <source>
        <dbReference type="Proteomes" id="UP001162741"/>
    </source>
</evidence>
<comment type="subcellular location">
    <subcellularLocation>
        <location evidence="1">Cell inner membrane</location>
        <topology evidence="1">Single-pass membrane protein</topology>
        <orientation evidence="1">Periplasmic side</orientation>
    </subcellularLocation>
</comment>
<feature type="domain" description="TonB C-terminal" evidence="12">
    <location>
        <begin position="593"/>
        <end position="685"/>
    </location>
</feature>
<keyword evidence="3" id="KW-0813">Transport</keyword>
<feature type="domain" description="TonB C-terminal" evidence="12">
    <location>
        <begin position="461"/>
        <end position="558"/>
    </location>
</feature>
<keyword evidence="4" id="KW-1003">Cell membrane</keyword>
<evidence type="ECO:0000259" key="12">
    <source>
        <dbReference type="PROSITE" id="PS52015"/>
    </source>
</evidence>
<dbReference type="SUPFAM" id="SSF49464">
    <property type="entry name" value="Carboxypeptidase regulatory domain-like"/>
    <property type="match status" value="1"/>
</dbReference>
<evidence type="ECO:0000256" key="7">
    <source>
        <dbReference type="ARBA" id="ARBA00022927"/>
    </source>
</evidence>
<dbReference type="InterPro" id="IPR008969">
    <property type="entry name" value="CarboxyPept-like_regulatory"/>
</dbReference>
<dbReference type="CDD" id="cd07341">
    <property type="entry name" value="M56_BlaR1_MecR1_like"/>
    <property type="match status" value="1"/>
</dbReference>
<evidence type="ECO:0000313" key="13">
    <source>
        <dbReference type="EMBL" id="UYQ91568.1"/>
    </source>
</evidence>
<keyword evidence="7" id="KW-0653">Protein transport</keyword>
<dbReference type="NCBIfam" id="TIGR01352">
    <property type="entry name" value="tonB_Cterm"/>
    <property type="match status" value="2"/>
</dbReference>
<sequence>MTPFIAYLLKVIVCSGVLYGYYYVALRNNKFHQWNRYYLLFSTLLSLVIPLLKIPLPMLAAESDSTVYTYTSQLVTFRETVLPATKEVDYFQWSSFAYLLVIMVLLARIAYSCMKIFSIVRNNPVQYVKPYWFVVSEKVMSPFSFFRYIFWNRETSLESPEGQQILQHELAHLTERHSVDKLLLEIITALCWVNPFFHLAKRELALIHEFIADKKAAANGEVAAYARTILQMALGNTQFTLTNNFFHPPIKRRIIMLTQSKQPKFSYLRRVMILPLGAVIFASLSFVIDPTDIADLKAALTPTTTPAATPAPAPAEMPVEPAFSSTAVVIAPVEAVAAPTFRLEGVVTSKSGTPVKNATILIKGTQNGTISDADGSFALDELPEQATIVVSSVGFVTREVAINQGGRNLLIQLERDNKEMKEVVVVAYGDPADEATPAPQEPVRKNKEVFTYVEQAPAFVGGDAELMKYLSRNIRYPQAALKANIEGTVYISFVVDDEGNITDANTVGKARGGGLEEEALRVTKAMPKWKPGKQNGQNVSVRFALPIRFTIDKGSKKQAPPPPPSAKKETSRMKSPDMEGVFTFVETPPNFPGGIKELEKYLSKNVRYPHKATENGQQGTVFVTFVVNKDGSLSDVAIVGARKGYGLDEEAIRVVKTMPNWTPGEEDGKKVKVQYNLPIRFTLQS</sequence>
<evidence type="ECO:0000256" key="1">
    <source>
        <dbReference type="ARBA" id="ARBA00004383"/>
    </source>
</evidence>
<dbReference type="Proteomes" id="UP001162741">
    <property type="component" value="Chromosome"/>
</dbReference>
<feature type="transmembrane region" description="Helical" evidence="11">
    <location>
        <begin position="90"/>
        <end position="111"/>
    </location>
</feature>
<dbReference type="EMBL" id="CP107006">
    <property type="protein sequence ID" value="UYQ91568.1"/>
    <property type="molecule type" value="Genomic_DNA"/>
</dbReference>
<reference evidence="13" key="1">
    <citation type="submission" date="2022-10" db="EMBL/GenBank/DDBJ databases">
        <title>Chitinophaga sp. nov., isolated from soil.</title>
        <authorList>
            <person name="Jeon C.O."/>
        </authorList>
    </citation>
    <scope>NUCLEOTIDE SEQUENCE</scope>
    <source>
        <strain evidence="13">R8</strain>
    </source>
</reference>
<dbReference type="InterPro" id="IPR037682">
    <property type="entry name" value="TonB_C"/>
</dbReference>
<organism evidence="13 14">
    <name type="scientific">Chitinophaga horti</name>
    <dbReference type="NCBI Taxonomy" id="2920382"/>
    <lineage>
        <taxon>Bacteria</taxon>
        <taxon>Pseudomonadati</taxon>
        <taxon>Bacteroidota</taxon>
        <taxon>Chitinophagia</taxon>
        <taxon>Chitinophagales</taxon>
        <taxon>Chitinophagaceae</taxon>
        <taxon>Chitinophaga</taxon>
    </lineage>
</organism>
<dbReference type="RefSeq" id="WP_244840418.1">
    <property type="nucleotide sequence ID" value="NZ_CP107006.1"/>
</dbReference>
<comment type="similarity">
    <text evidence="2">Belongs to the TonB family.</text>
</comment>
<evidence type="ECO:0000256" key="5">
    <source>
        <dbReference type="ARBA" id="ARBA00022519"/>
    </source>
</evidence>
<evidence type="ECO:0000256" key="3">
    <source>
        <dbReference type="ARBA" id="ARBA00022448"/>
    </source>
</evidence>
<accession>A0ABY6IW15</accession>
<dbReference type="Pfam" id="PF13715">
    <property type="entry name" value="CarbopepD_reg_2"/>
    <property type="match status" value="1"/>
</dbReference>
<keyword evidence="6 11" id="KW-0812">Transmembrane</keyword>
<feature type="transmembrane region" description="Helical" evidence="11">
    <location>
        <begin position="271"/>
        <end position="288"/>
    </location>
</feature>
<feature type="transmembrane region" description="Helical" evidence="11">
    <location>
        <begin position="37"/>
        <end position="56"/>
    </location>
</feature>
<dbReference type="Pfam" id="PF05569">
    <property type="entry name" value="Peptidase_M56"/>
    <property type="match status" value="1"/>
</dbReference>
<keyword evidence="8 11" id="KW-1133">Transmembrane helix</keyword>
<gene>
    <name evidence="13" type="ORF">MKQ68_15865</name>
</gene>
<feature type="region of interest" description="Disordered" evidence="10">
    <location>
        <begin position="552"/>
        <end position="575"/>
    </location>
</feature>
<keyword evidence="14" id="KW-1185">Reference proteome</keyword>
<name>A0ABY6IW15_9BACT</name>
<dbReference type="SUPFAM" id="SSF74653">
    <property type="entry name" value="TolA/TonB C-terminal domain"/>
    <property type="match status" value="2"/>
</dbReference>
<dbReference type="InterPro" id="IPR008756">
    <property type="entry name" value="Peptidase_M56"/>
</dbReference>
<dbReference type="InterPro" id="IPR006260">
    <property type="entry name" value="TonB/TolA_C"/>
</dbReference>
<feature type="transmembrane region" description="Helical" evidence="11">
    <location>
        <begin position="6"/>
        <end position="25"/>
    </location>
</feature>
<evidence type="ECO:0000256" key="2">
    <source>
        <dbReference type="ARBA" id="ARBA00006555"/>
    </source>
</evidence>
<evidence type="ECO:0000256" key="10">
    <source>
        <dbReference type="SAM" id="MobiDB-lite"/>
    </source>
</evidence>
<evidence type="ECO:0000256" key="9">
    <source>
        <dbReference type="ARBA" id="ARBA00023136"/>
    </source>
</evidence>
<keyword evidence="9 11" id="KW-0472">Membrane</keyword>
<dbReference type="InterPro" id="IPR051045">
    <property type="entry name" value="TonB-dependent_transducer"/>
</dbReference>